<dbReference type="PANTHER" id="PTHR43169:SF2">
    <property type="entry name" value="NAD_GMP SYNTHASE DOMAIN-CONTAINING PROTEIN"/>
    <property type="match status" value="1"/>
</dbReference>
<dbReference type="GO" id="GO:0006163">
    <property type="term" value="P:purine nucleotide metabolic process"/>
    <property type="evidence" value="ECO:0007669"/>
    <property type="project" value="UniProtKB-ARBA"/>
</dbReference>
<name>A0A932CM58_UNCTE</name>
<dbReference type="Proteomes" id="UP000769766">
    <property type="component" value="Unassembled WGS sequence"/>
</dbReference>
<dbReference type="Pfam" id="PF02540">
    <property type="entry name" value="NAD_synthase"/>
    <property type="match status" value="1"/>
</dbReference>
<sequence>MDVTVKLERLREILREMGRIIVAYSGGVDSNFLLKMGLEVLGAEAVLAVTATSQTYPQAELREAERMAHLLGARHRIICSEELDIPGFRDNPPERCYFCKRELFTKLTEVAQEEGFPFILDGSNWDDLGDHRPGMMAAREIGVRSPLQETQLTKEEIRICSQQLGLPTWDKPSFACLASRFPYGEQIDGRKLEMVDQAESFLRSKGFRQVR</sequence>
<evidence type="ECO:0000259" key="1">
    <source>
        <dbReference type="Pfam" id="PF02540"/>
    </source>
</evidence>
<evidence type="ECO:0000313" key="2">
    <source>
        <dbReference type="EMBL" id="MBI2875928.1"/>
    </source>
</evidence>
<dbReference type="CDD" id="cd01990">
    <property type="entry name" value="LarE-like"/>
    <property type="match status" value="1"/>
</dbReference>
<proteinExistence type="predicted"/>
<feature type="non-terminal residue" evidence="2">
    <location>
        <position position="211"/>
    </location>
</feature>
<dbReference type="NCBIfam" id="TIGR00268">
    <property type="entry name" value="ATP-dependent sacrificial sulfur transferase LarE"/>
    <property type="match status" value="1"/>
</dbReference>
<dbReference type="InterPro" id="IPR005232">
    <property type="entry name" value="LarE"/>
</dbReference>
<dbReference type="InterPro" id="IPR052188">
    <property type="entry name" value="Ni-pincer_cofactor_biosynth"/>
</dbReference>
<comment type="caution">
    <text evidence="2">The sequence shown here is derived from an EMBL/GenBank/DDBJ whole genome shotgun (WGS) entry which is preliminary data.</text>
</comment>
<gene>
    <name evidence="2" type="primary">larE</name>
    <name evidence="2" type="ORF">HYY20_03515</name>
</gene>
<dbReference type="AlphaFoldDB" id="A0A932CM58"/>
<dbReference type="InterPro" id="IPR014729">
    <property type="entry name" value="Rossmann-like_a/b/a_fold"/>
</dbReference>
<dbReference type="EMBL" id="JACPRF010000107">
    <property type="protein sequence ID" value="MBI2875928.1"/>
    <property type="molecule type" value="Genomic_DNA"/>
</dbReference>
<dbReference type="SUPFAM" id="SSF52402">
    <property type="entry name" value="Adenine nucleotide alpha hydrolases-like"/>
    <property type="match status" value="1"/>
</dbReference>
<dbReference type="Gene3D" id="3.40.50.620">
    <property type="entry name" value="HUPs"/>
    <property type="match status" value="1"/>
</dbReference>
<dbReference type="InterPro" id="IPR022310">
    <property type="entry name" value="NAD/GMP_synthase"/>
</dbReference>
<feature type="domain" description="NAD/GMP synthase" evidence="1">
    <location>
        <begin position="18"/>
        <end position="77"/>
    </location>
</feature>
<keyword evidence="2" id="KW-0808">Transferase</keyword>
<accession>A0A932CM58</accession>
<evidence type="ECO:0000313" key="3">
    <source>
        <dbReference type="Proteomes" id="UP000769766"/>
    </source>
</evidence>
<dbReference type="PANTHER" id="PTHR43169">
    <property type="entry name" value="EXSB FAMILY PROTEIN"/>
    <property type="match status" value="1"/>
</dbReference>
<organism evidence="2 3">
    <name type="scientific">Tectimicrobiota bacterium</name>
    <dbReference type="NCBI Taxonomy" id="2528274"/>
    <lineage>
        <taxon>Bacteria</taxon>
        <taxon>Pseudomonadati</taxon>
        <taxon>Nitrospinota/Tectimicrobiota group</taxon>
        <taxon>Candidatus Tectimicrobiota</taxon>
    </lineage>
</organism>
<dbReference type="GO" id="GO:0016783">
    <property type="term" value="F:sulfurtransferase activity"/>
    <property type="evidence" value="ECO:0007669"/>
    <property type="project" value="InterPro"/>
</dbReference>
<protein>
    <submittedName>
        <fullName evidence="2">ATP-dependent sacrificial sulfur transferase LarE</fullName>
    </submittedName>
</protein>
<reference evidence="2" key="1">
    <citation type="submission" date="2020-07" db="EMBL/GenBank/DDBJ databases">
        <title>Huge and variable diversity of episymbiotic CPR bacteria and DPANN archaea in groundwater ecosystems.</title>
        <authorList>
            <person name="He C.Y."/>
            <person name="Keren R."/>
            <person name="Whittaker M."/>
            <person name="Farag I.F."/>
            <person name="Doudna J."/>
            <person name="Cate J.H.D."/>
            <person name="Banfield J.F."/>
        </authorList>
    </citation>
    <scope>NUCLEOTIDE SEQUENCE</scope>
    <source>
        <strain evidence="2">NC_groundwater_672_Ag_B-0.1um_62_36</strain>
    </source>
</reference>